<dbReference type="InterPro" id="IPR003439">
    <property type="entry name" value="ABC_transporter-like_ATP-bd"/>
</dbReference>
<comment type="caution">
    <text evidence="6">The sequence shown here is derived from an EMBL/GenBank/DDBJ whole genome shotgun (WGS) entry which is preliminary data.</text>
</comment>
<comment type="similarity">
    <text evidence="1">Belongs to the ABC transporter superfamily.</text>
</comment>
<evidence type="ECO:0000256" key="1">
    <source>
        <dbReference type="ARBA" id="ARBA00005417"/>
    </source>
</evidence>
<evidence type="ECO:0000256" key="2">
    <source>
        <dbReference type="ARBA" id="ARBA00022448"/>
    </source>
</evidence>
<dbReference type="SUPFAM" id="SSF52540">
    <property type="entry name" value="P-loop containing nucleoside triphosphate hydrolases"/>
    <property type="match status" value="1"/>
</dbReference>
<evidence type="ECO:0000256" key="3">
    <source>
        <dbReference type="ARBA" id="ARBA00022741"/>
    </source>
</evidence>
<dbReference type="OrthoDB" id="87732at2157"/>
<dbReference type="PROSITE" id="PS50893">
    <property type="entry name" value="ABC_TRANSPORTER_2"/>
    <property type="match status" value="1"/>
</dbReference>
<keyword evidence="3" id="KW-0547">Nucleotide-binding</keyword>
<dbReference type="GO" id="GO:0005524">
    <property type="term" value="F:ATP binding"/>
    <property type="evidence" value="ECO:0007669"/>
    <property type="project" value="UniProtKB-KW"/>
</dbReference>
<gene>
    <name evidence="6" type="ORF">EIK79_01485</name>
</gene>
<evidence type="ECO:0000259" key="5">
    <source>
        <dbReference type="PROSITE" id="PS50893"/>
    </source>
</evidence>
<dbReference type="PANTHER" id="PTHR43335:SF4">
    <property type="entry name" value="ABC TRANSPORTER, ATP-BINDING PROTEIN"/>
    <property type="match status" value="1"/>
</dbReference>
<feature type="domain" description="ABC transporter" evidence="5">
    <location>
        <begin position="4"/>
        <end position="229"/>
    </location>
</feature>
<dbReference type="Proteomes" id="UP000282322">
    <property type="component" value="Unassembled WGS sequence"/>
</dbReference>
<keyword evidence="2" id="KW-0813">Transport</keyword>
<dbReference type="PANTHER" id="PTHR43335">
    <property type="entry name" value="ABC TRANSPORTER, ATP-BINDING PROTEIN"/>
    <property type="match status" value="1"/>
</dbReference>
<name>A0A3P3RKW6_9EURY</name>
<accession>A0A3P3RKW6</accession>
<evidence type="ECO:0000313" key="7">
    <source>
        <dbReference type="Proteomes" id="UP000282322"/>
    </source>
</evidence>
<dbReference type="Gene3D" id="3.40.50.300">
    <property type="entry name" value="P-loop containing nucleotide triphosphate hydrolases"/>
    <property type="match status" value="1"/>
</dbReference>
<organism evidence="6 7">
    <name type="scientific">Halocatena pleomorpha</name>
    <dbReference type="NCBI Taxonomy" id="1785090"/>
    <lineage>
        <taxon>Archaea</taxon>
        <taxon>Methanobacteriati</taxon>
        <taxon>Methanobacteriota</taxon>
        <taxon>Stenosarchaea group</taxon>
        <taxon>Halobacteria</taxon>
        <taxon>Halobacteriales</taxon>
        <taxon>Natronomonadaceae</taxon>
        <taxon>Halocatena</taxon>
    </lineage>
</organism>
<keyword evidence="4 6" id="KW-0067">ATP-binding</keyword>
<dbReference type="SMART" id="SM00382">
    <property type="entry name" value="AAA"/>
    <property type="match status" value="1"/>
</dbReference>
<evidence type="ECO:0000313" key="6">
    <source>
        <dbReference type="EMBL" id="RRJ33500.1"/>
    </source>
</evidence>
<protein>
    <submittedName>
        <fullName evidence="6">ABC transporter ATP-binding protein</fullName>
    </submittedName>
</protein>
<evidence type="ECO:0000256" key="4">
    <source>
        <dbReference type="ARBA" id="ARBA00022840"/>
    </source>
</evidence>
<dbReference type="InterPro" id="IPR003593">
    <property type="entry name" value="AAA+_ATPase"/>
</dbReference>
<sequence>MTAIELDSLRKQFDDIVALRDVDLTVQSGEVFGLLGPNGAGKSTMIDVVLDYVRPTAGTATVFGLDAQQQTKAVHRRVGVLPDAYHLDGHLSARTHVEFAIESMDADDDSDALLDRVGLGSVTDRLVRGFSKGMEQRLALALALVGEPELLILDEPSTGLDPNGARRMRTIIHEECDRGATVFFSSHILGQVQAVCDRVGILVDGTVVAVDSIGGLQETVGTAETLRITLDSQPGETIESVRQLPDVRNVSVSDGVVSVSCPARQKVAVIDTLRQNATVLDIETREVSLDELFATYTGADG</sequence>
<dbReference type="GO" id="GO:0016887">
    <property type="term" value="F:ATP hydrolysis activity"/>
    <property type="evidence" value="ECO:0007669"/>
    <property type="project" value="InterPro"/>
</dbReference>
<dbReference type="EMBL" id="RRCH01000003">
    <property type="protein sequence ID" value="RRJ33500.1"/>
    <property type="molecule type" value="Genomic_DNA"/>
</dbReference>
<dbReference type="Pfam" id="PF00005">
    <property type="entry name" value="ABC_tran"/>
    <property type="match status" value="1"/>
</dbReference>
<dbReference type="CDD" id="cd03230">
    <property type="entry name" value="ABC_DR_subfamily_A"/>
    <property type="match status" value="1"/>
</dbReference>
<dbReference type="AlphaFoldDB" id="A0A3P3RKW6"/>
<keyword evidence="7" id="KW-1185">Reference proteome</keyword>
<proteinExistence type="inferred from homology"/>
<dbReference type="InterPro" id="IPR027417">
    <property type="entry name" value="P-loop_NTPase"/>
</dbReference>
<dbReference type="RefSeq" id="WP_124953365.1">
    <property type="nucleotide sequence ID" value="NZ_RRCH01000003.1"/>
</dbReference>
<reference evidence="6 7" key="1">
    <citation type="submission" date="2018-11" db="EMBL/GenBank/DDBJ databases">
        <title>Taxonoimc description of Halomarina strain SPP-AMP-1.</title>
        <authorList>
            <person name="Pal Y."/>
            <person name="Srinivasana K."/>
            <person name="Verma A."/>
            <person name="Kumar P."/>
        </authorList>
    </citation>
    <scope>NUCLEOTIDE SEQUENCE [LARGE SCALE GENOMIC DNA]</scope>
    <source>
        <strain evidence="6 7">SPP-AMP-1</strain>
    </source>
</reference>